<dbReference type="AlphaFoldDB" id="Q8S065"/>
<dbReference type="Proteomes" id="UP000817658">
    <property type="component" value="Chromosome 1"/>
</dbReference>
<dbReference type="EMBL" id="AP003437">
    <property type="protein sequence ID" value="BAB86106.1"/>
    <property type="molecule type" value="Genomic_DNA"/>
</dbReference>
<accession>Q8S065</accession>
<sequence length="89" mass="10230">MEEKEEMTMLSLGVGAASKHSISNRKFRLKEVTDHKFNLGDQDHNSGHVRKKLRLSEEQLTVLENMYEAGSNLDQNAQKDCIKKGIQQW</sequence>
<protein>
    <submittedName>
        <fullName evidence="1">Uncharacterized protein</fullName>
    </submittedName>
</protein>
<organism evidence="1">
    <name type="scientific">Oryza sativa subsp. japonica</name>
    <name type="common">Rice</name>
    <dbReference type="NCBI Taxonomy" id="39947"/>
    <lineage>
        <taxon>Eukaryota</taxon>
        <taxon>Viridiplantae</taxon>
        <taxon>Streptophyta</taxon>
        <taxon>Embryophyta</taxon>
        <taxon>Tracheophyta</taxon>
        <taxon>Spermatophyta</taxon>
        <taxon>Magnoliopsida</taxon>
        <taxon>Liliopsida</taxon>
        <taxon>Poales</taxon>
        <taxon>Poaceae</taxon>
        <taxon>BOP clade</taxon>
        <taxon>Oryzoideae</taxon>
        <taxon>Oryzeae</taxon>
        <taxon>Oryzinae</taxon>
        <taxon>Oryza</taxon>
        <taxon>Oryza sativa</taxon>
    </lineage>
</organism>
<evidence type="ECO:0000313" key="1">
    <source>
        <dbReference type="EMBL" id="BAB86106.1"/>
    </source>
</evidence>
<gene>
    <name evidence="1" type="primary">P0678F11.15</name>
</gene>
<proteinExistence type="predicted"/>
<name>Q8S065_ORYSJ</name>
<reference evidence="1" key="1">
    <citation type="journal article" date="2002" name="Nature">
        <title>The genome sequence and structure of rice chromosome 1.</title>
        <authorList>
            <person name="Sasaki T."/>
            <person name="Matsumoto T."/>
            <person name="Yamamoto K."/>
            <person name="Sakata K."/>
            <person name="Baba T."/>
            <person name="Katayose Y."/>
            <person name="Wu J."/>
            <person name="Niimura Y."/>
            <person name="Cheng Z."/>
            <person name="Nagamura Y."/>
            <person name="Antonio B.A."/>
            <person name="Kanamori H."/>
            <person name="Hosokawa S."/>
            <person name="Masukawa M."/>
            <person name="Arikawa K."/>
            <person name="Chiden Y."/>
            <person name="Hayashi M."/>
            <person name="Okamoto M."/>
            <person name="Ando T."/>
            <person name="Aoki H."/>
            <person name="Arita K."/>
            <person name="Hamada M."/>
            <person name="Harada C."/>
            <person name="Hijishita S."/>
            <person name="Honda M."/>
            <person name="Ichikawa Y."/>
            <person name="Idonuma A."/>
            <person name="Iijima M."/>
            <person name="Ikeda M."/>
            <person name="Ikeno M."/>
            <person name="Itoh S."/>
            <person name="Itoh T."/>
            <person name="Itoh Y."/>
            <person name="Itoh Y."/>
            <person name="Iwabuchi A."/>
            <person name="Kamiya K."/>
            <person name="Karasawa W."/>
            <person name="Katagiri S."/>
            <person name="Kikuta A."/>
            <person name="Kobayashi N."/>
            <person name="Kono I."/>
            <person name="Machita K."/>
            <person name="Maehara T."/>
            <person name="Mizuno H."/>
            <person name="Mizubayashi T."/>
            <person name="Mukai Y."/>
            <person name="Nagasaki H."/>
            <person name="Nakashima M."/>
            <person name="Nakama Y."/>
            <person name="Nakamichi Y."/>
            <person name="Nakamura M."/>
            <person name="Namiki N."/>
            <person name="Negishi M."/>
            <person name="Ohta I."/>
            <person name="Ono N."/>
            <person name="Saji S."/>
            <person name="Sakai K."/>
            <person name="Shibata M."/>
            <person name="Shimokawa T."/>
            <person name="Shomura A."/>
            <person name="Song J."/>
            <person name="Takazaki Y."/>
            <person name="Terasawa K."/>
            <person name="Tsuji K."/>
            <person name="Waki K."/>
            <person name="Yamagata H."/>
            <person name="Yamane H."/>
            <person name="Yoshiki S."/>
            <person name="Yoshihara R."/>
            <person name="Yukawa K."/>
            <person name="Zhong H."/>
            <person name="Iwama H."/>
            <person name="Endo T."/>
            <person name="Ito H."/>
            <person name="Hahn J.H."/>
            <person name="Kim H.I."/>
            <person name="Eun M.Y."/>
            <person name="Yano M."/>
            <person name="Jiang J."/>
            <person name="Gojobori T."/>
        </authorList>
    </citation>
    <scope>NUCLEOTIDE SEQUENCE [LARGE SCALE GENOMIC DNA]</scope>
</reference>